<dbReference type="InterPro" id="IPR051909">
    <property type="entry name" value="MFP_Cation_Efflux"/>
</dbReference>
<dbReference type="EMBL" id="JACXST010000001">
    <property type="protein sequence ID" value="MBD9360247.1"/>
    <property type="molecule type" value="Genomic_DNA"/>
</dbReference>
<evidence type="ECO:0000256" key="2">
    <source>
        <dbReference type="SAM" id="SignalP"/>
    </source>
</evidence>
<evidence type="ECO:0000256" key="1">
    <source>
        <dbReference type="ARBA" id="ARBA00022448"/>
    </source>
</evidence>
<accession>A0ABR9DED6</accession>
<protein>
    <recommendedName>
        <fullName evidence="5">Multidrug transporter</fullName>
    </recommendedName>
</protein>
<comment type="caution">
    <text evidence="3">The sequence shown here is derived from an EMBL/GenBank/DDBJ whole genome shotgun (WGS) entry which is preliminary data.</text>
</comment>
<evidence type="ECO:0000313" key="3">
    <source>
        <dbReference type="EMBL" id="MBD9360247.1"/>
    </source>
</evidence>
<dbReference type="Gene3D" id="2.40.420.20">
    <property type="match status" value="1"/>
</dbReference>
<dbReference type="PANTHER" id="PTHR30097">
    <property type="entry name" value="CATION EFFLUX SYSTEM PROTEIN CUSB"/>
    <property type="match status" value="1"/>
</dbReference>
<dbReference type="RefSeq" id="WP_192393020.1">
    <property type="nucleotide sequence ID" value="NZ_CAJHIU010000001.1"/>
</dbReference>
<dbReference type="PANTHER" id="PTHR30097:SF4">
    <property type="entry name" value="SLR6042 PROTEIN"/>
    <property type="match status" value="1"/>
</dbReference>
<dbReference type="SUPFAM" id="SSF111369">
    <property type="entry name" value="HlyD-like secretion proteins"/>
    <property type="match status" value="1"/>
</dbReference>
<name>A0ABR9DED6_9GAMM</name>
<keyword evidence="2" id="KW-0732">Signal</keyword>
<gene>
    <name evidence="3" type="ORF">EBB_06805</name>
</gene>
<feature type="chain" id="PRO_5046029803" description="Multidrug transporter" evidence="2">
    <location>
        <begin position="24"/>
        <end position="342"/>
    </location>
</feature>
<dbReference type="Proteomes" id="UP000641152">
    <property type="component" value="Unassembled WGS sequence"/>
</dbReference>
<feature type="signal peptide" evidence="2">
    <location>
        <begin position="1"/>
        <end position="23"/>
    </location>
</feature>
<proteinExistence type="predicted"/>
<keyword evidence="1" id="KW-0813">Transport</keyword>
<evidence type="ECO:0008006" key="5">
    <source>
        <dbReference type="Google" id="ProtNLM"/>
    </source>
</evidence>
<sequence length="342" mass="37613">MRIALFLAGWLGILSLTPATGLADDDDAPASTDRTKVADSNAAADVLQLDSAAQKLAGIQTQTLVAVKQTPEFAAYGTVVNLEPLLNIRQQFLAASAQQDSAQARYSEAAQNLNRTRDLHQQDIVSTRRLQEQQAIWQADKANLAANSYQQQLIVANSRLVWGDTLSHWFTHAQDKNATQLLEHRAQLLQITLPANSRLDPGVKLIHIHERGQRQAALPAELISAAPQVDPVSQGPRYFFKCADCQLPFGTHITAWIPEGDQATKGVNIPQPALVWHLGQAFVFIKTDTEHFSRRPLKQYSSTSQGYFVADDVRPGEEIVTTGAQTLLSQQLKGLIPDEDKD</sequence>
<organism evidence="3 4">
    <name type="scientific">Methylomonas fluvii</name>
    <dbReference type="NCBI Taxonomy" id="1854564"/>
    <lineage>
        <taxon>Bacteria</taxon>
        <taxon>Pseudomonadati</taxon>
        <taxon>Pseudomonadota</taxon>
        <taxon>Gammaproteobacteria</taxon>
        <taxon>Methylococcales</taxon>
        <taxon>Methylococcaceae</taxon>
        <taxon>Methylomonas</taxon>
    </lineage>
</organism>
<keyword evidence="4" id="KW-1185">Reference proteome</keyword>
<reference evidence="3 4" key="1">
    <citation type="submission" date="2020-09" db="EMBL/GenBank/DDBJ databases">
        <title>Methylomonas albis sp. nov. and Methylomonas fluvii sp. nov.: Two cold-adapted methanotrophs from the River Elbe and an amended description of Methylovulum psychrotolerans strain Eb1.</title>
        <authorList>
            <person name="Bussmann I.K."/>
            <person name="Klings K.-W."/>
            <person name="Warnstedt J."/>
            <person name="Hoppert M."/>
            <person name="Saborowski A."/>
            <person name="Horn F."/>
            <person name="Liebner S."/>
        </authorList>
    </citation>
    <scope>NUCLEOTIDE SEQUENCE [LARGE SCALE GENOMIC DNA]</scope>
    <source>
        <strain evidence="3 4">EbB</strain>
    </source>
</reference>
<evidence type="ECO:0000313" key="4">
    <source>
        <dbReference type="Proteomes" id="UP000641152"/>
    </source>
</evidence>